<reference evidence="13 15" key="1">
    <citation type="journal article" date="2015" name="Proc. Natl. Acad. Sci. U.S.A.">
        <title>Expanded metabolic versatility of ubiquitous nitrite-oxidizing bacteria from the genus Nitrospira.</title>
        <authorList>
            <person name="Koch H."/>
            <person name="Lucker S."/>
            <person name="Albertsen M."/>
            <person name="Kitzinger K."/>
            <person name="Herbold C."/>
            <person name="Spieck E."/>
            <person name="Nielsen P.H."/>
            <person name="Wagner M."/>
            <person name="Daims H."/>
        </authorList>
    </citation>
    <scope>NUCLEOTIDE SEQUENCE [LARGE SCALE GENOMIC DNA]</scope>
    <source>
        <strain evidence="13 15">NSP M-1</strain>
    </source>
</reference>
<evidence type="ECO:0000256" key="11">
    <source>
        <dbReference type="ARBA" id="ARBA00023291"/>
    </source>
</evidence>
<organism evidence="13 15">
    <name type="scientific">Nitrospira moscoviensis</name>
    <dbReference type="NCBI Taxonomy" id="42253"/>
    <lineage>
        <taxon>Bacteria</taxon>
        <taxon>Pseudomonadati</taxon>
        <taxon>Nitrospirota</taxon>
        <taxon>Nitrospiria</taxon>
        <taxon>Nitrospirales</taxon>
        <taxon>Nitrospiraceae</taxon>
        <taxon>Nitrospira</taxon>
    </lineage>
</organism>
<protein>
    <submittedName>
        <fullName evidence="13">Putative Nitrite oxidoreductase, beta subunit</fullName>
        <ecNumber evidence="13">1.7.99.4</ecNumber>
    </submittedName>
</protein>
<accession>A0A0K2G6W6</accession>
<dbReference type="STRING" id="42253.NITMOv2_0254"/>
<proteinExistence type="predicted"/>
<evidence type="ECO:0000256" key="8">
    <source>
        <dbReference type="ARBA" id="ARBA00022982"/>
    </source>
</evidence>
<sequence length="429" mass="49842">MPEVYNWQLGRKMLYPYEERHPKWQFAFVFNINRCLACQTCSMADKSTWLFSKGQEYMWWNNVETKPYGGYPQFYDVKITQLIEQVNPGGQVWNVRVGRKHHAPYGVFEGMTIFDAGAKVGQAAIGYIPTDQEWRFVNIYEDTATSMRALVEGIDKTGFSRDEPWKMTGSSLPEHETFFFYLQRICNHCTYPGCLAACPRKAIYKRPEDGIVLIDQNRCRGYKKCVEQCPFKKPMYRGTTRVSEKCIACYPRIEGKDPLTGGEPMETRCMAACVGKIRMQSLVRIGEDGLWAEDRWHPLYYAIRVEQVALPLYPQWGTEPNGYYIPPRHSPRGYARQMFGPGVDNAIEKYLVPSRELLAVLQLWRASQQIIFRYDVIPGPKVFETQIHGKRFEMYNDTVLGFNKSGKEVARIQVEEPIYIRPAERVTWL</sequence>
<dbReference type="PANTHER" id="PTHR43518:SF1">
    <property type="entry name" value="RESPIRATORY NITRATE REDUCTASE 1 BETA CHAIN"/>
    <property type="match status" value="1"/>
</dbReference>
<evidence type="ECO:0000256" key="10">
    <source>
        <dbReference type="ARBA" id="ARBA00023014"/>
    </source>
</evidence>
<keyword evidence="10" id="KW-0411">Iron-sulfur</keyword>
<keyword evidence="11" id="KW-0003">3Fe-4S</keyword>
<dbReference type="Pfam" id="PF13247">
    <property type="entry name" value="Fer4_11"/>
    <property type="match status" value="1"/>
</dbReference>
<dbReference type="KEGG" id="nmv:NITMOv2_4032"/>
<dbReference type="InterPro" id="IPR017896">
    <property type="entry name" value="4Fe4S_Fe-S-bd"/>
</dbReference>
<comment type="subcellular location">
    <subcellularLocation>
        <location evidence="3">Cell envelope</location>
    </subcellularLocation>
</comment>
<keyword evidence="8" id="KW-0249">Electron transport</keyword>
<dbReference type="EC" id="1.7.99.4" evidence="13"/>
<dbReference type="AlphaFoldDB" id="A0A0K2G6W6"/>
<keyword evidence="15" id="KW-1185">Reference proteome</keyword>
<keyword evidence="5" id="KW-0004">4Fe-4S</keyword>
<keyword evidence="9" id="KW-0408">Iron</keyword>
<evidence type="ECO:0000313" key="14">
    <source>
        <dbReference type="EMBL" id="ALA60416.1"/>
    </source>
</evidence>
<dbReference type="KEGG" id="nmv:NITMOv2_0254"/>
<dbReference type="GO" id="GO:0046872">
    <property type="term" value="F:metal ion binding"/>
    <property type="evidence" value="ECO:0007669"/>
    <property type="project" value="UniProtKB-KW"/>
</dbReference>
<dbReference type="OrthoDB" id="9779457at2"/>
<dbReference type="PANTHER" id="PTHR43518">
    <property type="entry name" value="NITRATE REDUCTASE BETA SUBUNIT"/>
    <property type="match status" value="1"/>
</dbReference>
<feature type="domain" description="4Fe-4S ferredoxin-type" evidence="12">
    <location>
        <begin position="210"/>
        <end position="239"/>
    </location>
</feature>
<evidence type="ECO:0000256" key="9">
    <source>
        <dbReference type="ARBA" id="ARBA00023004"/>
    </source>
</evidence>
<keyword evidence="4" id="KW-0813">Transport</keyword>
<dbReference type="EMBL" id="CP011801">
    <property type="protein sequence ID" value="ALA60416.1"/>
    <property type="molecule type" value="Genomic_DNA"/>
</dbReference>
<dbReference type="GO" id="GO:0051539">
    <property type="term" value="F:4 iron, 4 sulfur cluster binding"/>
    <property type="evidence" value="ECO:0007669"/>
    <property type="project" value="UniProtKB-KW"/>
</dbReference>
<evidence type="ECO:0000256" key="5">
    <source>
        <dbReference type="ARBA" id="ARBA00022485"/>
    </source>
</evidence>
<gene>
    <name evidence="13" type="ORF">NITMOv2_0254</name>
    <name evidence="14" type="ORF">NITMOv2_4032</name>
</gene>
<evidence type="ECO:0000256" key="4">
    <source>
        <dbReference type="ARBA" id="ARBA00022448"/>
    </source>
</evidence>
<dbReference type="EMBL" id="CP011801">
    <property type="protein sequence ID" value="ALA56693.1"/>
    <property type="molecule type" value="Genomic_DNA"/>
</dbReference>
<dbReference type="CDD" id="cd10556">
    <property type="entry name" value="SER_beta"/>
    <property type="match status" value="1"/>
</dbReference>
<dbReference type="SUPFAM" id="SSF54862">
    <property type="entry name" value="4Fe-4S ferredoxins"/>
    <property type="match status" value="1"/>
</dbReference>
<dbReference type="GO" id="GO:0016020">
    <property type="term" value="C:membrane"/>
    <property type="evidence" value="ECO:0007669"/>
    <property type="project" value="TreeGrafter"/>
</dbReference>
<comment type="cofactor">
    <cofactor evidence="2">
        <name>[4Fe-4S] cluster</name>
        <dbReference type="ChEBI" id="CHEBI:49883"/>
    </cofactor>
</comment>
<evidence type="ECO:0000256" key="3">
    <source>
        <dbReference type="ARBA" id="ARBA00004196"/>
    </source>
</evidence>
<evidence type="ECO:0000256" key="1">
    <source>
        <dbReference type="ARBA" id="ARBA00001927"/>
    </source>
</evidence>
<dbReference type="PROSITE" id="PS51379">
    <property type="entry name" value="4FE4S_FER_2"/>
    <property type="match status" value="1"/>
</dbReference>
<evidence type="ECO:0000313" key="13">
    <source>
        <dbReference type="EMBL" id="ALA56693.1"/>
    </source>
</evidence>
<name>A0A0K2G6W6_NITMO</name>
<comment type="cofactor">
    <cofactor evidence="1">
        <name>[3Fe-4S] cluster</name>
        <dbReference type="ChEBI" id="CHEBI:21137"/>
    </cofactor>
</comment>
<dbReference type="PATRIC" id="fig|42253.5.peg.246"/>
<keyword evidence="6" id="KW-0479">Metal-binding</keyword>
<keyword evidence="13" id="KW-0560">Oxidoreductase</keyword>
<evidence type="ECO:0000256" key="2">
    <source>
        <dbReference type="ARBA" id="ARBA00001966"/>
    </source>
</evidence>
<dbReference type="GO" id="GO:0030313">
    <property type="term" value="C:cell envelope"/>
    <property type="evidence" value="ECO:0007669"/>
    <property type="project" value="UniProtKB-SubCell"/>
</dbReference>
<dbReference type="Gene3D" id="3.30.70.20">
    <property type="match status" value="2"/>
</dbReference>
<evidence type="ECO:0000313" key="15">
    <source>
        <dbReference type="Proteomes" id="UP000069205"/>
    </source>
</evidence>
<dbReference type="GO" id="GO:0009055">
    <property type="term" value="F:electron transfer activity"/>
    <property type="evidence" value="ECO:0007669"/>
    <property type="project" value="TreeGrafter"/>
</dbReference>
<dbReference type="Proteomes" id="UP000069205">
    <property type="component" value="Chromosome"/>
</dbReference>
<keyword evidence="7" id="KW-0677">Repeat</keyword>
<evidence type="ECO:0000256" key="7">
    <source>
        <dbReference type="ARBA" id="ARBA00022737"/>
    </source>
</evidence>
<dbReference type="GO" id="GO:0016491">
    <property type="term" value="F:oxidoreductase activity"/>
    <property type="evidence" value="ECO:0007669"/>
    <property type="project" value="UniProtKB-KW"/>
</dbReference>
<evidence type="ECO:0000256" key="6">
    <source>
        <dbReference type="ARBA" id="ARBA00022723"/>
    </source>
</evidence>
<dbReference type="GO" id="GO:0051538">
    <property type="term" value="F:3 iron, 4 sulfur cluster binding"/>
    <property type="evidence" value="ECO:0007669"/>
    <property type="project" value="UniProtKB-KW"/>
</dbReference>
<evidence type="ECO:0000259" key="12">
    <source>
        <dbReference type="PROSITE" id="PS51379"/>
    </source>
</evidence>
<dbReference type="GO" id="GO:0009061">
    <property type="term" value="P:anaerobic respiration"/>
    <property type="evidence" value="ECO:0007669"/>
    <property type="project" value="TreeGrafter"/>
</dbReference>
<dbReference type="RefSeq" id="WP_053378141.1">
    <property type="nucleotide sequence ID" value="NZ_CP011801.1"/>
</dbReference>